<sequence>MITIITVTTNTSFTFSLLPLLLVLPTMAFFFGSDANENQCNRLKLEKCFEAAFQTMRIRRNSDKNQSQPLGTFGVRHRRSLSSVTRVMMPKNQHLCAANRHYLSCFNNDECQDDYTAHIASVVFNQIHGRFLPIQMFLAHKGYAIWLCSQTCSHESRMKCQQMLNIDERREEQGSYLKLVKISKRLSLSGFIDEISLCHRFKITLRKLVQYRTQFCGEVAKCVCIDMNVQAGVIHCKAGCDNILDKITTIKSRRNKISSNATTIPFSNVVISLFILFRLL</sequence>
<organism evidence="3 4">
    <name type="scientific">Onchocerca flexuosa</name>
    <dbReference type="NCBI Taxonomy" id="387005"/>
    <lineage>
        <taxon>Eukaryota</taxon>
        <taxon>Metazoa</taxon>
        <taxon>Ecdysozoa</taxon>
        <taxon>Nematoda</taxon>
        <taxon>Chromadorea</taxon>
        <taxon>Rhabditida</taxon>
        <taxon>Spirurina</taxon>
        <taxon>Spiruromorpha</taxon>
        <taxon>Filarioidea</taxon>
        <taxon>Onchocercidae</taxon>
        <taxon>Onchocerca</taxon>
    </lineage>
</organism>
<reference evidence="3 4" key="1">
    <citation type="submission" date="2015-12" db="EMBL/GenBank/DDBJ databases">
        <title>Draft genome of the nematode, Onchocerca flexuosa.</title>
        <authorList>
            <person name="Mitreva M."/>
        </authorList>
    </citation>
    <scope>NUCLEOTIDE SEQUENCE [LARGE SCALE GENOMIC DNA]</scope>
    <source>
        <strain evidence="3">Red Deer</strain>
    </source>
</reference>
<keyword evidence="1" id="KW-0472">Membrane</keyword>
<evidence type="ECO:0000256" key="2">
    <source>
        <dbReference type="SAM" id="SignalP"/>
    </source>
</evidence>
<dbReference type="AlphaFoldDB" id="A0A238C5H1"/>
<dbReference type="EMBL" id="KZ269978">
    <property type="protein sequence ID" value="OZC12260.1"/>
    <property type="molecule type" value="Genomic_DNA"/>
</dbReference>
<dbReference type="Proteomes" id="UP000242913">
    <property type="component" value="Unassembled WGS sequence"/>
</dbReference>
<dbReference type="OrthoDB" id="5805115at2759"/>
<name>A0A238C5H1_9BILA</name>
<keyword evidence="4" id="KW-1185">Reference proteome</keyword>
<feature type="transmembrane region" description="Helical" evidence="1">
    <location>
        <begin position="261"/>
        <end position="279"/>
    </location>
</feature>
<proteinExistence type="predicted"/>
<feature type="signal peptide" evidence="2">
    <location>
        <begin position="1"/>
        <end position="28"/>
    </location>
</feature>
<gene>
    <name evidence="3" type="ORF">X798_00781</name>
</gene>
<evidence type="ECO:0000313" key="4">
    <source>
        <dbReference type="Proteomes" id="UP000242913"/>
    </source>
</evidence>
<evidence type="ECO:0000313" key="3">
    <source>
        <dbReference type="EMBL" id="OZC12260.1"/>
    </source>
</evidence>
<feature type="chain" id="PRO_5013348417" evidence="2">
    <location>
        <begin position="29"/>
        <end position="280"/>
    </location>
</feature>
<keyword evidence="1" id="KW-0812">Transmembrane</keyword>
<evidence type="ECO:0000256" key="1">
    <source>
        <dbReference type="SAM" id="Phobius"/>
    </source>
</evidence>
<protein>
    <submittedName>
        <fullName evidence="3">Uncharacterized protein</fullName>
    </submittedName>
</protein>
<keyword evidence="1" id="KW-1133">Transmembrane helix</keyword>
<accession>A0A238C5H1</accession>
<keyword evidence="2" id="KW-0732">Signal</keyword>